<feature type="transmembrane region" description="Helical" evidence="6">
    <location>
        <begin position="94"/>
        <end position="115"/>
    </location>
</feature>
<evidence type="ECO:0000256" key="5">
    <source>
        <dbReference type="ARBA" id="ARBA00023136"/>
    </source>
</evidence>
<evidence type="ECO:0000256" key="1">
    <source>
        <dbReference type="ARBA" id="ARBA00004429"/>
    </source>
</evidence>
<dbReference type="EMBL" id="JABXWD010000394">
    <property type="protein sequence ID" value="MBV6342964.1"/>
    <property type="molecule type" value="Genomic_DNA"/>
</dbReference>
<comment type="similarity">
    <text evidence="6">Belongs to the NhaA Na(+)/H(+) (TC 2.A.33) antiporter family.</text>
</comment>
<gene>
    <name evidence="6 7" type="primary">nhaA</name>
    <name evidence="7" type="ORF">HWQ67_15385</name>
</gene>
<sequence length="405" mass="43610">MKTNINIKLSGGGMLISCTMFALLLANSPLARYYHAVLEMHFFIGIGGLSISKTLLHWINDSLMTLFFLLVGLEIKRELMIGQLSSRQKATLPIMSAIGGMLLPALIYTICNYGSDTIRGWAIPTATDIAFAIGVLNLLGSIVPVNIKIFLTALAIVDDLGAVVIIAVVYTSNISVYFLLAATGVFAVLMLLNVMGSRNLWIYCLIGIVLWFFTLKSGIHATIAGVVLAATIPGNFKSKKSAGELFLEDEPEREDDESQHHMTDSPLLNMEHGLYHIVTYGIMPLFAFANAGISLRIGTGDLINPAVVGVFLGLVLGKQLGVISFAWLSVRTKLAELPVGVSWGQLYGVAWLSGIGFTMSIFIDLLVFGESKLADTVKLSILAASFFAGAGGWLVLKASYKPPSD</sequence>
<dbReference type="NCBIfam" id="TIGR00773">
    <property type="entry name" value="NhaA"/>
    <property type="match status" value="1"/>
</dbReference>
<dbReference type="InterPro" id="IPR004670">
    <property type="entry name" value="NhaA"/>
</dbReference>
<dbReference type="NCBIfam" id="NF007111">
    <property type="entry name" value="PRK09560.1"/>
    <property type="match status" value="1"/>
</dbReference>
<feature type="transmembrane region" description="Helical" evidence="6">
    <location>
        <begin position="121"/>
        <end position="142"/>
    </location>
</feature>
<comment type="subcellular location">
    <subcellularLocation>
        <location evidence="1">Cell inner membrane</location>
        <topology evidence="1">Multi-pass membrane protein</topology>
    </subcellularLocation>
    <subcellularLocation>
        <location evidence="6">Cell membrane</location>
        <topology evidence="6">Multi-pass membrane protein</topology>
    </subcellularLocation>
</comment>
<dbReference type="PANTHER" id="PTHR30341">
    <property type="entry name" value="SODIUM ION/PROTON ANTIPORTER NHAA-RELATED"/>
    <property type="match status" value="1"/>
</dbReference>
<keyword evidence="6" id="KW-0915">Sodium</keyword>
<evidence type="ECO:0000256" key="4">
    <source>
        <dbReference type="ARBA" id="ARBA00022989"/>
    </source>
</evidence>
<keyword evidence="6" id="KW-0406">Ion transport</keyword>
<accession>A0ABS6S294</accession>
<dbReference type="InterPro" id="IPR023171">
    <property type="entry name" value="Na/H_antiporter_dom_sf"/>
</dbReference>
<name>A0ABS6S294_9BACT</name>
<keyword evidence="5 6" id="KW-0472">Membrane</keyword>
<evidence type="ECO:0000256" key="2">
    <source>
        <dbReference type="ARBA" id="ARBA00022475"/>
    </source>
</evidence>
<evidence type="ECO:0000256" key="3">
    <source>
        <dbReference type="ARBA" id="ARBA00022692"/>
    </source>
</evidence>
<organism evidence="7 8">
    <name type="scientific">Candidatus Magnetobacterium casense</name>
    <dbReference type="NCBI Taxonomy" id="1455061"/>
    <lineage>
        <taxon>Bacteria</taxon>
        <taxon>Pseudomonadati</taxon>
        <taxon>Nitrospirota</taxon>
        <taxon>Thermodesulfovibrionia</taxon>
        <taxon>Thermodesulfovibrionales</taxon>
        <taxon>Candidatus Magnetobacteriaceae</taxon>
        <taxon>Candidatus Magnetobacterium</taxon>
    </lineage>
</organism>
<keyword evidence="2 6" id="KW-1003">Cell membrane</keyword>
<feature type="transmembrane region" description="Helical" evidence="6">
    <location>
        <begin position="307"/>
        <end position="328"/>
    </location>
</feature>
<evidence type="ECO:0000313" key="7">
    <source>
        <dbReference type="EMBL" id="MBV6342964.1"/>
    </source>
</evidence>
<keyword evidence="6" id="KW-0050">Antiport</keyword>
<dbReference type="Gene3D" id="1.20.1530.10">
    <property type="entry name" value="Na+/H+ antiporter like domain"/>
    <property type="match status" value="1"/>
</dbReference>
<dbReference type="Proteomes" id="UP001196980">
    <property type="component" value="Unassembled WGS sequence"/>
</dbReference>
<proteinExistence type="inferred from homology"/>
<comment type="function">
    <text evidence="6">Na(+)/H(+) antiporter that extrudes sodium in exchange for external protons.</text>
</comment>
<keyword evidence="4 6" id="KW-1133">Transmembrane helix</keyword>
<feature type="transmembrane region" description="Helical" evidence="6">
    <location>
        <begin position="348"/>
        <end position="367"/>
    </location>
</feature>
<feature type="transmembrane region" description="Helical" evidence="6">
    <location>
        <begin position="201"/>
        <end position="232"/>
    </location>
</feature>
<feature type="transmembrane region" description="Helical" evidence="6">
    <location>
        <begin position="55"/>
        <end position="73"/>
    </location>
</feature>
<feature type="transmembrane region" description="Helical" evidence="6">
    <location>
        <begin position="176"/>
        <end position="194"/>
    </location>
</feature>
<protein>
    <recommendedName>
        <fullName evidence="6">Na(+)/H(+) antiporter NhaA</fullName>
    </recommendedName>
    <alternativeName>
        <fullName evidence="6">Sodium/proton antiporter NhaA</fullName>
    </alternativeName>
</protein>
<evidence type="ECO:0000256" key="6">
    <source>
        <dbReference type="HAMAP-Rule" id="MF_01844"/>
    </source>
</evidence>
<feature type="transmembrane region" description="Helical" evidence="6">
    <location>
        <begin position="379"/>
        <end position="396"/>
    </location>
</feature>
<keyword evidence="8" id="KW-1185">Reference proteome</keyword>
<dbReference type="RefSeq" id="WP_218253571.1">
    <property type="nucleotide sequence ID" value="NZ_JABXWD010000394.1"/>
</dbReference>
<dbReference type="HAMAP" id="MF_01844">
    <property type="entry name" value="NhaA"/>
    <property type="match status" value="1"/>
</dbReference>
<reference evidence="7 8" key="1">
    <citation type="journal article" date="2020" name="J Geophys Res Biogeosci">
        <title>Magnetotaxis as an Adaptation to Enable Bacterial Shuttling of Microbial Sulfur and Sulfur Cycling Across Aquatic Oxic#Anoxic Interfaces.</title>
        <authorList>
            <person name="Li J."/>
            <person name="Liu P."/>
            <person name="Wang J."/>
            <person name="Roberts A.P."/>
            <person name="Pan Y."/>
        </authorList>
    </citation>
    <scope>NUCLEOTIDE SEQUENCE [LARGE SCALE GENOMIC DNA]</scope>
    <source>
        <strain evidence="7 8">MYR-1_YQ</strain>
    </source>
</reference>
<comment type="catalytic activity">
    <reaction evidence="6">
        <text>Na(+)(in) + 2 H(+)(out) = Na(+)(out) + 2 H(+)(in)</text>
        <dbReference type="Rhea" id="RHEA:29251"/>
        <dbReference type="ChEBI" id="CHEBI:15378"/>
        <dbReference type="ChEBI" id="CHEBI:29101"/>
    </reaction>
</comment>
<comment type="caution">
    <text evidence="7">The sequence shown here is derived from an EMBL/GenBank/DDBJ whole genome shotgun (WGS) entry which is preliminary data.</text>
</comment>
<dbReference type="PANTHER" id="PTHR30341:SF0">
    <property type="entry name" value="NA(+)_H(+) ANTIPORTER NHAA"/>
    <property type="match status" value="1"/>
</dbReference>
<feature type="transmembrane region" description="Helical" evidence="6">
    <location>
        <begin position="149"/>
        <end position="170"/>
    </location>
</feature>
<keyword evidence="3 6" id="KW-0812">Transmembrane</keyword>
<evidence type="ECO:0000313" key="8">
    <source>
        <dbReference type="Proteomes" id="UP001196980"/>
    </source>
</evidence>
<keyword evidence="6" id="KW-0813">Transport</keyword>
<keyword evidence="6" id="KW-0739">Sodium transport</keyword>
<dbReference type="Pfam" id="PF06965">
    <property type="entry name" value="Na_H_antiport_1"/>
    <property type="match status" value="1"/>
</dbReference>
<feature type="transmembrane region" description="Helical" evidence="6">
    <location>
        <begin position="274"/>
        <end position="295"/>
    </location>
</feature>